<evidence type="ECO:0008006" key="5">
    <source>
        <dbReference type="Google" id="ProtNLM"/>
    </source>
</evidence>
<evidence type="ECO:0000313" key="4">
    <source>
        <dbReference type="Proteomes" id="UP000284250"/>
    </source>
</evidence>
<feature type="region of interest" description="Disordered" evidence="2">
    <location>
        <begin position="172"/>
        <end position="201"/>
    </location>
</feature>
<dbReference type="EMBL" id="QYCN01000020">
    <property type="protein sequence ID" value="RIY08786.1"/>
    <property type="molecule type" value="Genomic_DNA"/>
</dbReference>
<dbReference type="AlphaFoldDB" id="A0A418QU67"/>
<keyword evidence="1" id="KW-0175">Coiled coil</keyword>
<sequence length="368" mass="42592">MLSKEQKAFNRLSKRIGKLETEIGDFRTAADKLRQRVQQEYRPLQQQHNDLRAEFARLLDRAHDTYKLTKPERKKLVDLLLNGFFDLPNRGYTDLEAIFDKYDPPLTGEEAAAAEAANAAADAQEAELMKGFFRAQFGIEFDPEADLSTPEKLQEYVHQQLAEQQEVYEQQEAVAEERRAKRKKTPKQQAAADKKKAEEQNITQSVRTLYMDLVKHLHPDREPDEAEKLRKTELLKRVTTAYKANELLTLLRLQLELNRIDQQHLENLAEAQLRHYNTLLRQQVRELEQQQALEQQELSAFTGKPYYYIISPIAMELDFQHMKAGLTAKVQRLATDVERCGQDPAALKEFLKAYKIPKAGAGPLLMRF</sequence>
<accession>A0A418QU67</accession>
<reference evidence="3 4" key="1">
    <citation type="submission" date="2018-09" db="EMBL/GenBank/DDBJ databases">
        <authorList>
            <person name="Zeman M."/>
            <person name="Pardy F."/>
        </authorList>
    </citation>
    <scope>NUCLEOTIDE SEQUENCE [LARGE SCALE GENOMIC DNA]</scope>
    <source>
        <strain evidence="3 4">CCM 8852</strain>
    </source>
</reference>
<feature type="coiled-coil region" evidence="1">
    <location>
        <begin position="2"/>
        <end position="54"/>
    </location>
</feature>
<keyword evidence="4" id="KW-1185">Reference proteome</keyword>
<dbReference type="Proteomes" id="UP000284250">
    <property type="component" value="Unassembled WGS sequence"/>
</dbReference>
<protein>
    <recommendedName>
        <fullName evidence="5">J domain-containing protein</fullName>
    </recommendedName>
</protein>
<gene>
    <name evidence="3" type="ORF">D0T11_13710</name>
</gene>
<name>A0A418QU67_9BACT</name>
<evidence type="ECO:0000313" key="3">
    <source>
        <dbReference type="EMBL" id="RIY08786.1"/>
    </source>
</evidence>
<comment type="caution">
    <text evidence="3">The sequence shown here is derived from an EMBL/GenBank/DDBJ whole genome shotgun (WGS) entry which is preliminary data.</text>
</comment>
<evidence type="ECO:0000256" key="2">
    <source>
        <dbReference type="SAM" id="MobiDB-lite"/>
    </source>
</evidence>
<evidence type="ECO:0000256" key="1">
    <source>
        <dbReference type="SAM" id="Coils"/>
    </source>
</evidence>
<organism evidence="3 4">
    <name type="scientific">Hymenobacter rubripertinctus</name>
    <dbReference type="NCBI Taxonomy" id="2029981"/>
    <lineage>
        <taxon>Bacteria</taxon>
        <taxon>Pseudomonadati</taxon>
        <taxon>Bacteroidota</taxon>
        <taxon>Cytophagia</taxon>
        <taxon>Cytophagales</taxon>
        <taxon>Hymenobacteraceae</taxon>
        <taxon>Hymenobacter</taxon>
    </lineage>
</organism>
<proteinExistence type="predicted"/>
<reference evidence="3 4" key="2">
    <citation type="submission" date="2019-01" db="EMBL/GenBank/DDBJ databases">
        <title>Hymenobacter humicola sp. nov., isolated from soils in Antarctica.</title>
        <authorList>
            <person name="Sedlacek I."/>
            <person name="Holochova P."/>
            <person name="Kralova S."/>
            <person name="Pantucek R."/>
            <person name="Stankova E."/>
            <person name="Vrbovska V."/>
            <person name="Kristofova L."/>
            <person name="Svec P."/>
            <person name="Busse H.-J."/>
        </authorList>
    </citation>
    <scope>NUCLEOTIDE SEQUENCE [LARGE SCALE GENOMIC DNA]</scope>
    <source>
        <strain evidence="3 4">CCM 8852</strain>
    </source>
</reference>